<sequence length="328" mass="36909">MNSLLIYGSVQANPLYNCSAKPASQWTDELGTQRIFLGVILIIFGIIVEILYVPCLGAIYKKKLLQHSCYKIMFLLGITDMLTTCTATILSGYLLTVGAVFCTYPELIYVAGCFALGGWVSSCAWTLLLVINRISDMIAPRISDFLFSGNRTWIVALIPIPYTLSVMFFTPAIIFNSTVMAWIGDPLIYEERAQDYYNPIQNLNNVVFISGTIVLYGAYCFFMAKKTMGYKVSAGKNVFIQSTLICSINCSSALVYSSMMFHKPNEYIVLFGELAWSFVHGCPAIIYLTMNKTVRQEVLRWIRRKNPAVQDSDKYTANSLEHRSRNTL</sequence>
<dbReference type="PaxDb" id="6239-Y38C9B.2"/>
<dbReference type="EMBL" id="BX284605">
    <property type="protein sequence ID" value="CCD61790.1"/>
    <property type="molecule type" value="Genomic_DNA"/>
</dbReference>
<dbReference type="Pfam" id="PF10321">
    <property type="entry name" value="7TM_GPCR_Srt"/>
    <property type="match status" value="1"/>
</dbReference>
<dbReference type="HOGENOM" id="CLU_053041_3_0_1"/>
<dbReference type="eggNOG" id="ENOG502SNCU">
    <property type="taxonomic scope" value="Eukaryota"/>
</dbReference>
<dbReference type="PANTHER" id="PTHR23021:SF36">
    <property type="entry name" value="SERPENTINE RECEPTOR, CLASS T"/>
    <property type="match status" value="1"/>
</dbReference>
<dbReference type="InParanoid" id="Q9N526"/>
<keyword evidence="1" id="KW-1133">Transmembrane helix</keyword>
<dbReference type="GeneID" id="189650"/>
<feature type="transmembrane region" description="Helical" evidence="1">
    <location>
        <begin position="152"/>
        <end position="183"/>
    </location>
</feature>
<dbReference type="AGR" id="WB:WBGene00021413"/>
<dbReference type="OrthoDB" id="5873245at2759"/>
<feature type="transmembrane region" description="Helical" evidence="1">
    <location>
        <begin position="203"/>
        <end position="222"/>
    </location>
</feature>
<dbReference type="Proteomes" id="UP000001940">
    <property type="component" value="Chromosome V"/>
</dbReference>
<dbReference type="FunCoup" id="Q9N526">
    <property type="interactions" value="8"/>
</dbReference>
<accession>Q9N526</accession>
<dbReference type="InterPro" id="IPR019425">
    <property type="entry name" value="7TM_GPCR_serpentine_rcpt_Srt"/>
</dbReference>
<dbReference type="UCSC" id="Y38C9B.2">
    <property type="organism name" value="c. elegans"/>
</dbReference>
<evidence type="ECO:0000313" key="4">
    <source>
        <dbReference type="WormBase" id="Y38C9B.2"/>
    </source>
</evidence>
<evidence type="ECO:0000313" key="3">
    <source>
        <dbReference type="Proteomes" id="UP000001940"/>
    </source>
</evidence>
<dbReference type="KEGG" id="cel:CELE_Y38C9B.2"/>
<dbReference type="PhylomeDB" id="Q9N526"/>
<feature type="transmembrane region" description="Helical" evidence="1">
    <location>
        <begin position="35"/>
        <end position="60"/>
    </location>
</feature>
<keyword evidence="1" id="KW-0472">Membrane</keyword>
<dbReference type="RefSeq" id="NP_503129.2">
    <property type="nucleotide sequence ID" value="NM_070728.2"/>
</dbReference>
<keyword evidence="3" id="KW-1185">Reference proteome</keyword>
<protein>
    <submittedName>
        <fullName evidence="2">Serpentine Receptor, class T</fullName>
    </submittedName>
</protein>
<dbReference type="SUPFAM" id="SSF81321">
    <property type="entry name" value="Family A G protein-coupled receptor-like"/>
    <property type="match status" value="1"/>
</dbReference>
<gene>
    <name evidence="2 4" type="primary">srt-52</name>
    <name evidence="2" type="ORF">CELE_Y38C9B.2</name>
    <name evidence="4" type="ORF">Y38C9B.2</name>
</gene>
<dbReference type="AlphaFoldDB" id="Q9N526"/>
<dbReference type="SMR" id="Q9N526"/>
<dbReference type="OMA" id="VMAWIGD"/>
<dbReference type="WormBase" id="Y38C9B.2">
    <property type="protein sequence ID" value="CE38002"/>
    <property type="gene ID" value="WBGene00021413"/>
    <property type="gene designation" value="srt-52"/>
</dbReference>
<dbReference type="STRING" id="6239.Y38C9B.2.1"/>
<name>Q9N526_CAEEL</name>
<organism evidence="2 3">
    <name type="scientific">Caenorhabditis elegans</name>
    <dbReference type="NCBI Taxonomy" id="6239"/>
    <lineage>
        <taxon>Eukaryota</taxon>
        <taxon>Metazoa</taxon>
        <taxon>Ecdysozoa</taxon>
        <taxon>Nematoda</taxon>
        <taxon>Chromadorea</taxon>
        <taxon>Rhabditida</taxon>
        <taxon>Rhabditina</taxon>
        <taxon>Rhabditomorpha</taxon>
        <taxon>Rhabditoidea</taxon>
        <taxon>Rhabditidae</taxon>
        <taxon>Peloderinae</taxon>
        <taxon>Caenorhabditis</taxon>
    </lineage>
</organism>
<feature type="transmembrane region" description="Helical" evidence="1">
    <location>
        <begin position="243"/>
        <end position="261"/>
    </location>
</feature>
<keyword evidence="1" id="KW-0812">Transmembrane</keyword>
<evidence type="ECO:0000313" key="2">
    <source>
        <dbReference type="EMBL" id="CCD61790.1"/>
    </source>
</evidence>
<reference evidence="2 3" key="1">
    <citation type="journal article" date="1998" name="Science">
        <title>Genome sequence of the nematode C. elegans: a platform for investigating biology.</title>
        <authorList>
            <consortium name="The C. elegans sequencing consortium"/>
            <person name="Sulson J.E."/>
            <person name="Waterston R."/>
        </authorList>
    </citation>
    <scope>NUCLEOTIDE SEQUENCE [LARGE SCALE GENOMIC DNA]</scope>
    <source>
        <strain evidence="2 3">Bristol N2</strain>
    </source>
</reference>
<feature type="transmembrane region" description="Helical" evidence="1">
    <location>
        <begin position="267"/>
        <end position="290"/>
    </location>
</feature>
<feature type="transmembrane region" description="Helical" evidence="1">
    <location>
        <begin position="107"/>
        <end position="131"/>
    </location>
</feature>
<proteinExistence type="predicted"/>
<keyword evidence="2" id="KW-0675">Receptor</keyword>
<dbReference type="PANTHER" id="PTHR23021">
    <property type="entry name" value="SERPENTINE RECEPTOR, CLASS T"/>
    <property type="match status" value="1"/>
</dbReference>
<evidence type="ECO:0000256" key="1">
    <source>
        <dbReference type="SAM" id="Phobius"/>
    </source>
</evidence>
<dbReference type="CTD" id="189650"/>
<feature type="transmembrane region" description="Helical" evidence="1">
    <location>
        <begin position="72"/>
        <end position="95"/>
    </location>
</feature>